<keyword evidence="3" id="KW-1185">Reference proteome</keyword>
<evidence type="ECO:0000259" key="1">
    <source>
        <dbReference type="PROSITE" id="PS50181"/>
    </source>
</evidence>
<dbReference type="InterPro" id="IPR036047">
    <property type="entry name" value="F-box-like_dom_sf"/>
</dbReference>
<proteinExistence type="predicted"/>
<dbReference type="EMBL" id="QZWG01000010">
    <property type="protein sequence ID" value="RZB88504.1"/>
    <property type="molecule type" value="Genomic_DNA"/>
</dbReference>
<comment type="caution">
    <text evidence="2">The sequence shown here is derived from an EMBL/GenBank/DDBJ whole genome shotgun (WGS) entry which is preliminary data.</text>
</comment>
<dbReference type="InterPro" id="IPR006527">
    <property type="entry name" value="F-box-assoc_dom_typ1"/>
</dbReference>
<evidence type="ECO:0000313" key="2">
    <source>
        <dbReference type="EMBL" id="RZB88504.1"/>
    </source>
</evidence>
<dbReference type="PROSITE" id="PS50181">
    <property type="entry name" value="FBOX"/>
    <property type="match status" value="1"/>
</dbReference>
<dbReference type="Pfam" id="PF07734">
    <property type="entry name" value="FBA_1"/>
    <property type="match status" value="1"/>
</dbReference>
<reference evidence="2 3" key="1">
    <citation type="submission" date="2018-09" db="EMBL/GenBank/DDBJ databases">
        <title>A high-quality reference genome of wild soybean provides a powerful tool to mine soybean genomes.</title>
        <authorList>
            <person name="Xie M."/>
            <person name="Chung C.Y.L."/>
            <person name="Li M.-W."/>
            <person name="Wong F.-L."/>
            <person name="Chan T.-F."/>
            <person name="Lam H.-M."/>
        </authorList>
    </citation>
    <scope>NUCLEOTIDE SEQUENCE [LARGE SCALE GENOMIC DNA]</scope>
    <source>
        <strain evidence="3">cv. W05</strain>
        <tissue evidence="2">Hypocotyl of etiolated seedlings</tissue>
    </source>
</reference>
<feature type="domain" description="F-box" evidence="1">
    <location>
        <begin position="6"/>
        <end position="53"/>
    </location>
</feature>
<protein>
    <submittedName>
        <fullName evidence="2">F-box/kelch-repeat protein</fullName>
    </submittedName>
</protein>
<dbReference type="NCBIfam" id="TIGR01640">
    <property type="entry name" value="F_box_assoc_1"/>
    <property type="match status" value="1"/>
</dbReference>
<dbReference type="Gramene" id="XM_028329356.1">
    <property type="protein sequence ID" value="XP_028185157.1"/>
    <property type="gene ID" value="LOC114371995"/>
</dbReference>
<dbReference type="InterPro" id="IPR017451">
    <property type="entry name" value="F-box-assoc_interact_dom"/>
</dbReference>
<gene>
    <name evidence="2" type="ORF">D0Y65_027785</name>
</gene>
<dbReference type="InterPro" id="IPR001810">
    <property type="entry name" value="F-box_dom"/>
</dbReference>
<dbReference type="SMART" id="SM00256">
    <property type="entry name" value="FBOX"/>
    <property type="match status" value="1"/>
</dbReference>
<dbReference type="InterPro" id="IPR050796">
    <property type="entry name" value="SCF_F-box_component"/>
</dbReference>
<dbReference type="PANTHER" id="PTHR31672">
    <property type="entry name" value="BNACNNG10540D PROTEIN"/>
    <property type="match status" value="1"/>
</dbReference>
<sequence length="359" mass="41203">MPCKLASPLWLLPEELISEILFRVPVRSLLQFRCVCKSWKTLISHPQFAMHRLRTSIAHPNIAHQQLTSSKLVSYSVHSLLQNSSIPEQGHYYSSTSHKYRILGSCNGLLCLSDINLTHVVLCNPSIRSQSKKFQIMVSPRSCFTYYCFGYDHVNDKYKLLVVVGSFQKSVTKLYTFGADCYCSKVIQNFPCHPTRKPGKFVSGTLNWIAKRDLNNDDQQRMILSFDLATETYGEVLLPDGDHDKICSPTLDVLRDCLCVCFSDYRKGHWIVWLMKEYGVPNSWTKLVTIPYIKLGICRWSHLFVPLCISENGVLLLKTTSSKLVIYNLNDGRMDYLRIVDELGFDIHVYHESLVSPQF</sequence>
<name>A0A445IRC8_GLYSO</name>
<dbReference type="PANTHER" id="PTHR31672:SF13">
    <property type="entry name" value="F-BOX PROTEIN CPR30-LIKE"/>
    <property type="match status" value="1"/>
</dbReference>
<organism evidence="2 3">
    <name type="scientific">Glycine soja</name>
    <name type="common">Wild soybean</name>
    <dbReference type="NCBI Taxonomy" id="3848"/>
    <lineage>
        <taxon>Eukaryota</taxon>
        <taxon>Viridiplantae</taxon>
        <taxon>Streptophyta</taxon>
        <taxon>Embryophyta</taxon>
        <taxon>Tracheophyta</taxon>
        <taxon>Spermatophyta</taxon>
        <taxon>Magnoliopsida</taxon>
        <taxon>eudicotyledons</taxon>
        <taxon>Gunneridae</taxon>
        <taxon>Pentapetalae</taxon>
        <taxon>rosids</taxon>
        <taxon>fabids</taxon>
        <taxon>Fabales</taxon>
        <taxon>Fabaceae</taxon>
        <taxon>Papilionoideae</taxon>
        <taxon>50 kb inversion clade</taxon>
        <taxon>NPAAA clade</taxon>
        <taxon>indigoferoid/millettioid clade</taxon>
        <taxon>Phaseoleae</taxon>
        <taxon>Glycine</taxon>
        <taxon>Glycine subgen. Soja</taxon>
    </lineage>
</organism>
<dbReference type="Pfam" id="PF00646">
    <property type="entry name" value="F-box"/>
    <property type="match status" value="1"/>
</dbReference>
<dbReference type="SUPFAM" id="SSF81383">
    <property type="entry name" value="F-box domain"/>
    <property type="match status" value="1"/>
</dbReference>
<dbReference type="AlphaFoldDB" id="A0A445IRC8"/>
<accession>A0A445IRC8</accession>
<evidence type="ECO:0000313" key="3">
    <source>
        <dbReference type="Proteomes" id="UP000289340"/>
    </source>
</evidence>
<dbReference type="CDD" id="cd22157">
    <property type="entry name" value="F-box_AtFBW1-like"/>
    <property type="match status" value="1"/>
</dbReference>
<dbReference type="Proteomes" id="UP000289340">
    <property type="component" value="Chromosome 10"/>
</dbReference>
<dbReference type="Gene3D" id="1.20.1280.50">
    <property type="match status" value="1"/>
</dbReference>